<proteinExistence type="inferred from homology"/>
<evidence type="ECO:0000256" key="2">
    <source>
        <dbReference type="SAM" id="MobiDB-lite"/>
    </source>
</evidence>
<name>A0A6U4ESQ5_9STRA</name>
<dbReference type="AlphaFoldDB" id="A0A6U4ESQ5"/>
<comment type="similarity">
    <text evidence="1">Belongs to the iron/ascorbate-dependent oxidoreductase family.</text>
</comment>
<accession>A0A6U4ESQ5</accession>
<evidence type="ECO:0000313" key="4">
    <source>
        <dbReference type="EMBL" id="CAD9250368.1"/>
    </source>
</evidence>
<gene>
    <name evidence="4" type="ORF">PPAR1163_LOCUS8729</name>
    <name evidence="5" type="ORF">PPAR1163_LOCUS8730</name>
    <name evidence="6" type="ORF">PPAR1163_LOCUS8732</name>
    <name evidence="7" type="ORF">PPAR1163_LOCUS8733</name>
</gene>
<evidence type="ECO:0000313" key="7">
    <source>
        <dbReference type="EMBL" id="CAD9250372.1"/>
    </source>
</evidence>
<evidence type="ECO:0000256" key="1">
    <source>
        <dbReference type="RuleBase" id="RU003682"/>
    </source>
</evidence>
<feature type="compositionally biased region" description="Acidic residues" evidence="2">
    <location>
        <begin position="365"/>
        <end position="376"/>
    </location>
</feature>
<feature type="compositionally biased region" description="Low complexity" evidence="2">
    <location>
        <begin position="353"/>
        <end position="363"/>
    </location>
</feature>
<dbReference type="InterPro" id="IPR005123">
    <property type="entry name" value="Oxoglu/Fe-dep_dioxygenase_dom"/>
</dbReference>
<keyword evidence="1" id="KW-0479">Metal-binding</keyword>
<dbReference type="EMBL" id="HBGJ01013736">
    <property type="protein sequence ID" value="CAD9250371.1"/>
    <property type="molecule type" value="Transcribed_RNA"/>
</dbReference>
<dbReference type="GO" id="GO:0046872">
    <property type="term" value="F:metal ion binding"/>
    <property type="evidence" value="ECO:0007669"/>
    <property type="project" value="UniProtKB-KW"/>
</dbReference>
<feature type="compositionally biased region" description="Basic and acidic residues" evidence="2">
    <location>
        <begin position="340"/>
        <end position="350"/>
    </location>
</feature>
<dbReference type="EMBL" id="HBGJ01013733">
    <property type="protein sequence ID" value="CAD9250368.1"/>
    <property type="molecule type" value="Transcribed_RNA"/>
</dbReference>
<dbReference type="EMBL" id="HBGJ01013734">
    <property type="protein sequence ID" value="CAD9250369.1"/>
    <property type="molecule type" value="Transcribed_RNA"/>
</dbReference>
<keyword evidence="1" id="KW-0408">Iron</keyword>
<sequence length="376" mass="42372">MASFAADTAEAAAATAVPVEPPVEVKVFEVNSRVRAHWRGLKALYGAVVTARHEVETHDLLAHGPSYVYDLLYDEGDEEFGVSPSIMFTETESLVQTVNQRKEVKKNPKLNPRTASANAIRRFLKSVKLPRHAVHEAVFPRERMDDIFEKIQAAFDPHVFSTVNYTDWKISSYAECFQKTNPQPPENPAMLEALMPLLEKADEILIAEHCRRHREYHRDQLNFKRMHSFVTRYLPNPADCGLPLHIDGVSVEGSIIMGLPTPEPFNGGGVSVWDDAKIKTDVPNVEEVFYPMNPGDTMYLDKMVWHQANDITAGQRWALVIFYKIRPKEEVLQAEQARAAQEEQGQHGEETSEAQSPAEQPEQPEQPETEDAEGSA</sequence>
<reference evidence="7" key="1">
    <citation type="submission" date="2021-01" db="EMBL/GenBank/DDBJ databases">
        <authorList>
            <person name="Corre E."/>
            <person name="Pelletier E."/>
            <person name="Niang G."/>
            <person name="Scheremetjew M."/>
            <person name="Finn R."/>
            <person name="Kale V."/>
            <person name="Holt S."/>
            <person name="Cochrane G."/>
            <person name="Meng A."/>
            <person name="Brown T."/>
            <person name="Cohen L."/>
        </authorList>
    </citation>
    <scope>NUCLEOTIDE SEQUENCE</scope>
    <source>
        <strain evidence="7">CCMP2877</strain>
    </source>
</reference>
<organism evidence="7">
    <name type="scientific">Phaeomonas parva</name>
    <dbReference type="NCBI Taxonomy" id="124430"/>
    <lineage>
        <taxon>Eukaryota</taxon>
        <taxon>Sar</taxon>
        <taxon>Stramenopiles</taxon>
        <taxon>Ochrophyta</taxon>
        <taxon>Pinguiophyceae</taxon>
        <taxon>Pinguiochrysidales</taxon>
        <taxon>Pinguiochrysidaceae</taxon>
        <taxon>Phaeomonas</taxon>
    </lineage>
</organism>
<protein>
    <recommendedName>
        <fullName evidence="3">Fe2OG dioxygenase domain-containing protein</fullName>
    </recommendedName>
</protein>
<feature type="region of interest" description="Disordered" evidence="2">
    <location>
        <begin position="334"/>
        <end position="376"/>
    </location>
</feature>
<evidence type="ECO:0000259" key="3">
    <source>
        <dbReference type="PROSITE" id="PS51471"/>
    </source>
</evidence>
<dbReference type="SUPFAM" id="SSF51197">
    <property type="entry name" value="Clavaminate synthase-like"/>
    <property type="match status" value="1"/>
</dbReference>
<dbReference type="PROSITE" id="PS51471">
    <property type="entry name" value="FE2OG_OXY"/>
    <property type="match status" value="1"/>
</dbReference>
<dbReference type="EMBL" id="HBGJ01013738">
    <property type="protein sequence ID" value="CAD9250372.1"/>
    <property type="molecule type" value="Transcribed_RNA"/>
</dbReference>
<evidence type="ECO:0000313" key="6">
    <source>
        <dbReference type="EMBL" id="CAD9250371.1"/>
    </source>
</evidence>
<dbReference type="GO" id="GO:0016491">
    <property type="term" value="F:oxidoreductase activity"/>
    <property type="evidence" value="ECO:0007669"/>
    <property type="project" value="UniProtKB-KW"/>
</dbReference>
<keyword evidence="1" id="KW-0560">Oxidoreductase</keyword>
<feature type="domain" description="Fe2OG dioxygenase" evidence="3">
    <location>
        <begin position="224"/>
        <end position="327"/>
    </location>
</feature>
<evidence type="ECO:0000313" key="5">
    <source>
        <dbReference type="EMBL" id="CAD9250369.1"/>
    </source>
</evidence>